<evidence type="ECO:0000313" key="2">
    <source>
        <dbReference type="EMBL" id="KAF9922391.1"/>
    </source>
</evidence>
<evidence type="ECO:0000256" key="1">
    <source>
        <dbReference type="SAM" id="MobiDB-lite"/>
    </source>
</evidence>
<gene>
    <name evidence="2" type="ORF">BGZ65_009634</name>
</gene>
<keyword evidence="3" id="KW-1185">Reference proteome</keyword>
<organism evidence="2 3">
    <name type="scientific">Modicella reniformis</name>
    <dbReference type="NCBI Taxonomy" id="1440133"/>
    <lineage>
        <taxon>Eukaryota</taxon>
        <taxon>Fungi</taxon>
        <taxon>Fungi incertae sedis</taxon>
        <taxon>Mucoromycota</taxon>
        <taxon>Mortierellomycotina</taxon>
        <taxon>Mortierellomycetes</taxon>
        <taxon>Mortierellales</taxon>
        <taxon>Mortierellaceae</taxon>
        <taxon>Modicella</taxon>
    </lineage>
</organism>
<dbReference type="AlphaFoldDB" id="A0A9P6IHY4"/>
<proteinExistence type="predicted"/>
<dbReference type="EMBL" id="JAAAHW010010862">
    <property type="protein sequence ID" value="KAF9922391.1"/>
    <property type="molecule type" value="Genomic_DNA"/>
</dbReference>
<accession>A0A9P6IHY4</accession>
<dbReference type="Proteomes" id="UP000749646">
    <property type="component" value="Unassembled WGS sequence"/>
</dbReference>
<name>A0A9P6IHY4_9FUNG</name>
<feature type="region of interest" description="Disordered" evidence="1">
    <location>
        <begin position="203"/>
        <end position="229"/>
    </location>
</feature>
<dbReference type="OrthoDB" id="2435841at2759"/>
<protein>
    <submittedName>
        <fullName evidence="2">Uncharacterized protein</fullName>
    </submittedName>
</protein>
<sequence>LKEYDFKISEVKRQVSKYNTALSNLARGANLSEAALMAFLGYPDAAYKVWRVEYALQASRKMRLYLRVELSLSNAYTNENVAREACPNILPPFATPIKPSTVQGYFESTSKKSIIRFDAESQLRAYIAHLRSAQKTAEMLLAQETERLGAMQAYREAIVPLLAKIRRHVFQNSCIGGYRIEGWENEQGQSLLGTEADILVRGYSGAGPASDNQQLQGSNEFSAPGSPNE</sequence>
<feature type="non-terminal residue" evidence="2">
    <location>
        <position position="1"/>
    </location>
</feature>
<reference evidence="2" key="1">
    <citation type="journal article" date="2020" name="Fungal Divers.">
        <title>Resolving the Mortierellaceae phylogeny through synthesis of multi-gene phylogenetics and phylogenomics.</title>
        <authorList>
            <person name="Vandepol N."/>
            <person name="Liber J."/>
            <person name="Desiro A."/>
            <person name="Na H."/>
            <person name="Kennedy M."/>
            <person name="Barry K."/>
            <person name="Grigoriev I.V."/>
            <person name="Miller A.N."/>
            <person name="O'Donnell K."/>
            <person name="Stajich J.E."/>
            <person name="Bonito G."/>
        </authorList>
    </citation>
    <scope>NUCLEOTIDE SEQUENCE</scope>
    <source>
        <strain evidence="2">MES-2147</strain>
    </source>
</reference>
<evidence type="ECO:0000313" key="3">
    <source>
        <dbReference type="Proteomes" id="UP000749646"/>
    </source>
</evidence>
<feature type="compositionally biased region" description="Polar residues" evidence="1">
    <location>
        <begin position="210"/>
        <end position="229"/>
    </location>
</feature>
<comment type="caution">
    <text evidence="2">The sequence shown here is derived from an EMBL/GenBank/DDBJ whole genome shotgun (WGS) entry which is preliminary data.</text>
</comment>